<sequence>MPSFPRRRESCSGCKWRCLPYRPSESTSGSLKNRFSGFQAALLFTARDWV</sequence>
<dbReference type="HOGENOM" id="CLU_3120194_0_0_4"/>
<name>F2BDT4_9NEIS</name>
<gene>
    <name evidence="1" type="ORF">HMPREF9123_1898</name>
</gene>
<evidence type="ECO:0000313" key="1">
    <source>
        <dbReference type="EMBL" id="EGF10261.1"/>
    </source>
</evidence>
<reference evidence="1 2" key="1">
    <citation type="submission" date="2011-02" db="EMBL/GenBank/DDBJ databases">
        <authorList>
            <person name="Muzny D."/>
            <person name="Qin X."/>
            <person name="Deng J."/>
            <person name="Jiang H."/>
            <person name="Liu Y."/>
            <person name="Qu J."/>
            <person name="Song X.-Z."/>
            <person name="Zhang L."/>
            <person name="Thornton R."/>
            <person name="Coyle M."/>
            <person name="Francisco L."/>
            <person name="Jackson L."/>
            <person name="Javaid M."/>
            <person name="Korchina V."/>
            <person name="Kovar C."/>
            <person name="Mata R."/>
            <person name="Mathew T."/>
            <person name="Ngo R."/>
            <person name="Nguyen L."/>
            <person name="Nguyen N."/>
            <person name="Okwuonu G."/>
            <person name="Ongeri F."/>
            <person name="Pham C."/>
            <person name="Simmons D."/>
            <person name="Wilczek-Boney K."/>
            <person name="Hale W."/>
            <person name="Jakkamsetti A."/>
            <person name="Pham P."/>
            <person name="Ruth R."/>
            <person name="San Lucas F."/>
            <person name="Warren J."/>
            <person name="Zhang J."/>
            <person name="Zhao Z."/>
            <person name="Zhou C."/>
            <person name="Zhu D."/>
            <person name="Lee S."/>
            <person name="Bess C."/>
            <person name="Blankenburg K."/>
            <person name="Forbes L."/>
            <person name="Fu Q."/>
            <person name="Gubbala S."/>
            <person name="Hirani K."/>
            <person name="Jayaseelan J.C."/>
            <person name="Lara F."/>
            <person name="Munidasa M."/>
            <person name="Palculict T."/>
            <person name="Patil S."/>
            <person name="Pu L.-L."/>
            <person name="Saada N."/>
            <person name="Tang L."/>
            <person name="Weissenberger G."/>
            <person name="Zhu Y."/>
            <person name="Hemphill L."/>
            <person name="Shang Y."/>
            <person name="Youmans B."/>
            <person name="Ayvaz T."/>
            <person name="Ross M."/>
            <person name="Santibanez J."/>
            <person name="Aqrawi P."/>
            <person name="Gross S."/>
            <person name="Joshi V."/>
            <person name="Fowler G."/>
            <person name="Nazareth L."/>
            <person name="Reid J."/>
            <person name="Worley K."/>
            <person name="Petrosino J."/>
            <person name="Highlander S."/>
            <person name="Gibbs R."/>
        </authorList>
    </citation>
    <scope>NUCLEOTIDE SEQUENCE [LARGE SCALE GENOMIC DNA]</scope>
    <source>
        <strain evidence="1 2">ATCC BAA-1200</strain>
    </source>
</reference>
<dbReference type="Proteomes" id="UP000004105">
    <property type="component" value="Unassembled WGS sequence"/>
</dbReference>
<proteinExistence type="predicted"/>
<organism evidence="1 2">
    <name type="scientific">Neisseria bacilliformis ATCC BAA-1200</name>
    <dbReference type="NCBI Taxonomy" id="888742"/>
    <lineage>
        <taxon>Bacteria</taxon>
        <taxon>Pseudomonadati</taxon>
        <taxon>Pseudomonadota</taxon>
        <taxon>Betaproteobacteria</taxon>
        <taxon>Neisseriales</taxon>
        <taxon>Neisseriaceae</taxon>
        <taxon>Neisseria</taxon>
    </lineage>
</organism>
<evidence type="ECO:0000313" key="2">
    <source>
        <dbReference type="Proteomes" id="UP000004105"/>
    </source>
</evidence>
<keyword evidence="2" id="KW-1185">Reference proteome</keyword>
<dbReference type="EMBL" id="AFAY01000042">
    <property type="protein sequence ID" value="EGF10261.1"/>
    <property type="molecule type" value="Genomic_DNA"/>
</dbReference>
<comment type="caution">
    <text evidence="1">The sequence shown here is derived from an EMBL/GenBank/DDBJ whole genome shotgun (WGS) entry which is preliminary data.</text>
</comment>
<dbReference type="AlphaFoldDB" id="F2BDT4"/>
<protein>
    <submittedName>
        <fullName evidence="1">Uncharacterized protein</fullName>
    </submittedName>
</protein>
<accession>F2BDT4</accession>